<evidence type="ECO:0000259" key="3">
    <source>
        <dbReference type="SMART" id="SM00563"/>
    </source>
</evidence>
<evidence type="ECO:0000313" key="5">
    <source>
        <dbReference type="Proteomes" id="UP000675554"/>
    </source>
</evidence>
<keyword evidence="2 4" id="KW-0012">Acyltransferase</keyword>
<comment type="caution">
    <text evidence="4">The sequence shown here is derived from an EMBL/GenBank/DDBJ whole genome shotgun (WGS) entry which is preliminary data.</text>
</comment>
<dbReference type="SMART" id="SM00563">
    <property type="entry name" value="PlsC"/>
    <property type="match status" value="1"/>
</dbReference>
<dbReference type="AlphaFoldDB" id="A0A8T4J356"/>
<dbReference type="CDD" id="cd07989">
    <property type="entry name" value="LPLAT_AGPAT-like"/>
    <property type="match status" value="1"/>
</dbReference>
<dbReference type="PANTHER" id="PTHR10434:SF11">
    <property type="entry name" value="1-ACYL-SN-GLYCEROL-3-PHOSPHATE ACYLTRANSFERASE"/>
    <property type="match status" value="1"/>
</dbReference>
<dbReference type="GO" id="GO:0006654">
    <property type="term" value="P:phosphatidic acid biosynthetic process"/>
    <property type="evidence" value="ECO:0007669"/>
    <property type="project" value="TreeGrafter"/>
</dbReference>
<dbReference type="Pfam" id="PF01553">
    <property type="entry name" value="Acyltransferase"/>
    <property type="match status" value="1"/>
</dbReference>
<dbReference type="GO" id="GO:0003841">
    <property type="term" value="F:1-acylglycerol-3-phosphate O-acyltransferase activity"/>
    <property type="evidence" value="ECO:0007669"/>
    <property type="project" value="TreeGrafter"/>
</dbReference>
<protein>
    <submittedName>
        <fullName evidence="4">1-acyl-sn-glycerol-3-phosphate acyltransferase</fullName>
    </submittedName>
</protein>
<feature type="non-terminal residue" evidence="4">
    <location>
        <position position="1"/>
    </location>
</feature>
<dbReference type="SUPFAM" id="SSF69593">
    <property type="entry name" value="Glycerol-3-phosphate (1)-acyltransferase"/>
    <property type="match status" value="1"/>
</dbReference>
<reference evidence="4" key="1">
    <citation type="submission" date="2021-04" db="EMBL/GenBank/DDBJ databases">
        <title>Sequencing of actinobacteria type strains.</title>
        <authorList>
            <person name="Nguyen G.-S."/>
            <person name="Wentzel A."/>
        </authorList>
    </citation>
    <scope>NUCLEOTIDE SEQUENCE</scope>
    <source>
        <strain evidence="4">DSM 42095</strain>
    </source>
</reference>
<dbReference type="EMBL" id="JAGSMN010001912">
    <property type="protein sequence ID" value="MBR7678839.1"/>
    <property type="molecule type" value="Genomic_DNA"/>
</dbReference>
<evidence type="ECO:0000256" key="2">
    <source>
        <dbReference type="ARBA" id="ARBA00023315"/>
    </source>
</evidence>
<dbReference type="Proteomes" id="UP000675554">
    <property type="component" value="Unassembled WGS sequence"/>
</dbReference>
<name>A0A8T4J356_9ACTN</name>
<keyword evidence="5" id="KW-1185">Reference proteome</keyword>
<organism evidence="4 5">
    <name type="scientific">Streptomyces daliensis</name>
    <dbReference type="NCBI Taxonomy" id="299421"/>
    <lineage>
        <taxon>Bacteria</taxon>
        <taxon>Bacillati</taxon>
        <taxon>Actinomycetota</taxon>
        <taxon>Actinomycetes</taxon>
        <taxon>Kitasatosporales</taxon>
        <taxon>Streptomycetaceae</taxon>
        <taxon>Streptomyces</taxon>
    </lineage>
</organism>
<dbReference type="GO" id="GO:0005886">
    <property type="term" value="C:plasma membrane"/>
    <property type="evidence" value="ECO:0007669"/>
    <property type="project" value="TreeGrafter"/>
</dbReference>
<feature type="domain" description="Phospholipid/glycerol acyltransferase" evidence="3">
    <location>
        <begin position="1"/>
        <end position="104"/>
    </location>
</feature>
<accession>A0A8T4J356</accession>
<gene>
    <name evidence="4" type="ORF">KDA82_39025</name>
</gene>
<evidence type="ECO:0000256" key="1">
    <source>
        <dbReference type="ARBA" id="ARBA00022679"/>
    </source>
</evidence>
<sequence>ALLAALPARRRPLVAAAADYWFAGRARATLCRRLVAGFPVRRGGRGFDDLAASAVPALARGQAVVVFPEGTRSRDGSVGRFRSGATRLAELADVPLLPVGLVGTRTLLPAHGRLRRTRVTVRFGPPTRD</sequence>
<dbReference type="InterPro" id="IPR002123">
    <property type="entry name" value="Plipid/glycerol_acylTrfase"/>
</dbReference>
<evidence type="ECO:0000313" key="4">
    <source>
        <dbReference type="EMBL" id="MBR7678839.1"/>
    </source>
</evidence>
<feature type="non-terminal residue" evidence="4">
    <location>
        <position position="129"/>
    </location>
</feature>
<proteinExistence type="predicted"/>
<dbReference type="PANTHER" id="PTHR10434">
    <property type="entry name" value="1-ACYL-SN-GLYCEROL-3-PHOSPHATE ACYLTRANSFERASE"/>
    <property type="match status" value="1"/>
</dbReference>
<keyword evidence="1" id="KW-0808">Transferase</keyword>